<comment type="cofactor">
    <cofactor evidence="1 6">
        <name>FAD</name>
        <dbReference type="ChEBI" id="CHEBI:57692"/>
    </cofactor>
</comment>
<dbReference type="InterPro" id="IPR006091">
    <property type="entry name" value="Acyl-CoA_Oxase/DH_mid-dom"/>
</dbReference>
<comment type="similarity">
    <text evidence="2 6">Belongs to the acyl-CoA dehydrogenase family.</text>
</comment>
<dbReference type="PROSITE" id="PS00073">
    <property type="entry name" value="ACYL_COA_DH_2"/>
    <property type="match status" value="1"/>
</dbReference>
<dbReference type="EMBL" id="LFWZ01000018">
    <property type="protein sequence ID" value="KON30941.1"/>
    <property type="molecule type" value="Genomic_DNA"/>
</dbReference>
<proteinExistence type="inferred from homology"/>
<feature type="non-terminal residue" evidence="10">
    <location>
        <position position="1"/>
    </location>
</feature>
<dbReference type="AlphaFoldDB" id="A0A0M0BRW1"/>
<dbReference type="Pfam" id="PF02770">
    <property type="entry name" value="Acyl-CoA_dh_M"/>
    <property type="match status" value="1"/>
</dbReference>
<evidence type="ECO:0000259" key="8">
    <source>
        <dbReference type="Pfam" id="PF02770"/>
    </source>
</evidence>
<evidence type="ECO:0000313" key="10">
    <source>
        <dbReference type="EMBL" id="KON30941.1"/>
    </source>
</evidence>
<dbReference type="InterPro" id="IPR009075">
    <property type="entry name" value="AcylCo_DH/oxidase_C"/>
</dbReference>
<evidence type="ECO:0000256" key="3">
    <source>
        <dbReference type="ARBA" id="ARBA00022630"/>
    </source>
</evidence>
<evidence type="ECO:0000313" key="11">
    <source>
        <dbReference type="Proteomes" id="UP000037210"/>
    </source>
</evidence>
<dbReference type="InterPro" id="IPR036250">
    <property type="entry name" value="AcylCo_DH-like_C"/>
</dbReference>
<dbReference type="PANTHER" id="PTHR43884:SF12">
    <property type="entry name" value="ISOVALERYL-COA DEHYDROGENASE, MITOCHONDRIAL-RELATED"/>
    <property type="match status" value="1"/>
</dbReference>
<evidence type="ECO:0000256" key="2">
    <source>
        <dbReference type="ARBA" id="ARBA00009347"/>
    </source>
</evidence>
<evidence type="ECO:0000256" key="5">
    <source>
        <dbReference type="ARBA" id="ARBA00023002"/>
    </source>
</evidence>
<accession>A0A0M0BRW1</accession>
<dbReference type="InterPro" id="IPR037069">
    <property type="entry name" value="AcylCoA_DH/ox_N_sf"/>
</dbReference>
<feature type="domain" description="Acyl-CoA dehydrogenase/oxidase C-terminal" evidence="7">
    <location>
        <begin position="156"/>
        <end position="304"/>
    </location>
</feature>
<evidence type="ECO:0000259" key="7">
    <source>
        <dbReference type="Pfam" id="PF00441"/>
    </source>
</evidence>
<keyword evidence="3 6" id="KW-0285">Flavoprotein</keyword>
<dbReference type="InterPro" id="IPR013786">
    <property type="entry name" value="AcylCoA_DH/ox_N"/>
</dbReference>
<dbReference type="Gene3D" id="1.20.140.10">
    <property type="entry name" value="Butyryl-CoA Dehydrogenase, subunit A, domain 3"/>
    <property type="match status" value="1"/>
</dbReference>
<dbReference type="FunFam" id="1.20.140.10:FF:000001">
    <property type="entry name" value="Acyl-CoA dehydrogenase"/>
    <property type="match status" value="1"/>
</dbReference>
<evidence type="ECO:0000256" key="6">
    <source>
        <dbReference type="RuleBase" id="RU362125"/>
    </source>
</evidence>
<evidence type="ECO:0000259" key="9">
    <source>
        <dbReference type="Pfam" id="PF02771"/>
    </source>
</evidence>
<dbReference type="InterPro" id="IPR009100">
    <property type="entry name" value="AcylCoA_DH/oxidase_NM_dom_sf"/>
</dbReference>
<dbReference type="Gene3D" id="2.40.110.10">
    <property type="entry name" value="Butyryl-CoA Dehydrogenase, subunit A, domain 2"/>
    <property type="match status" value="1"/>
</dbReference>
<feature type="domain" description="Acyl-CoA oxidase/dehydrogenase middle" evidence="8">
    <location>
        <begin position="46"/>
        <end position="144"/>
    </location>
</feature>
<dbReference type="Pfam" id="PF02771">
    <property type="entry name" value="Acyl-CoA_dh_N"/>
    <property type="match status" value="1"/>
</dbReference>
<dbReference type="PANTHER" id="PTHR43884">
    <property type="entry name" value="ACYL-COA DEHYDROGENASE"/>
    <property type="match status" value="1"/>
</dbReference>
<dbReference type="InterPro" id="IPR046373">
    <property type="entry name" value="Acyl-CoA_Oxase/DH_mid-dom_sf"/>
</dbReference>
<dbReference type="GO" id="GO:0003995">
    <property type="term" value="F:acyl-CoA dehydrogenase activity"/>
    <property type="evidence" value="ECO:0007669"/>
    <property type="project" value="InterPro"/>
</dbReference>
<dbReference type="InterPro" id="IPR006089">
    <property type="entry name" value="Acyl-CoA_DH_CS"/>
</dbReference>
<evidence type="ECO:0000256" key="1">
    <source>
        <dbReference type="ARBA" id="ARBA00001974"/>
    </source>
</evidence>
<keyword evidence="4 6" id="KW-0274">FAD</keyword>
<keyword evidence="5 6" id="KW-0560">Oxidoreductase</keyword>
<organism evidence="10 11">
    <name type="scientific">miscellaneous Crenarchaeota group-15 archaeon DG-45</name>
    <dbReference type="NCBI Taxonomy" id="1685127"/>
    <lineage>
        <taxon>Archaea</taxon>
        <taxon>Candidatus Bathyarchaeota</taxon>
        <taxon>MCG-15</taxon>
    </lineage>
</organism>
<name>A0A0M0BRW1_9ARCH</name>
<dbReference type="Pfam" id="PF00441">
    <property type="entry name" value="Acyl-CoA_dh_1"/>
    <property type="match status" value="1"/>
</dbReference>
<gene>
    <name evidence="10" type="ORF">AC482_02555</name>
</gene>
<feature type="domain" description="Acyl-CoA dehydrogenase/oxidase N-terminal" evidence="9">
    <location>
        <begin position="1"/>
        <end position="42"/>
    </location>
</feature>
<dbReference type="SUPFAM" id="SSF56645">
    <property type="entry name" value="Acyl-CoA dehydrogenase NM domain-like"/>
    <property type="match status" value="1"/>
</dbReference>
<dbReference type="Gene3D" id="1.10.540.10">
    <property type="entry name" value="Acyl-CoA dehydrogenase/oxidase, N-terminal domain"/>
    <property type="match status" value="1"/>
</dbReference>
<dbReference type="SUPFAM" id="SSF47203">
    <property type="entry name" value="Acyl-CoA dehydrogenase C-terminal domain-like"/>
    <property type="match status" value="1"/>
</dbReference>
<dbReference type="GO" id="GO:0050660">
    <property type="term" value="F:flavin adenine dinucleotide binding"/>
    <property type="evidence" value="ECO:0007669"/>
    <property type="project" value="InterPro"/>
</dbReference>
<evidence type="ECO:0000256" key="4">
    <source>
        <dbReference type="ARBA" id="ARBA00022827"/>
    </source>
</evidence>
<dbReference type="Proteomes" id="UP000037210">
    <property type="component" value="Unassembled WGS sequence"/>
</dbReference>
<sequence length="307" mass="33347">MCRADSTLGTAVILADLGCELILKFGTEEQKGEYLGKVAKGDAISAAAFTEPARGSAISERLDTVAVGRGRGWVINGTKTMITNATTADFFITLCQTDAEAQPPYRGQSLFIVASHAPGIGVTKIANKMGIRASPVGEINFDDVHVRGENMIGVRNRGFYHTMDWFNESRVEVAAQAVGMAQGALDRSLVYAREREAFGRKISEFQAVSHKLAEMAMKIEAARLLVHKAAWRIDQGEADPLASSMAKALAGRVAVEVADEAVQIHGGYGYLGEYDVERICRDAKITEIYEGTREVQKNTVARFLLRS</sequence>
<reference evidence="10 11" key="1">
    <citation type="submission" date="2015-06" db="EMBL/GenBank/DDBJ databases">
        <title>New insights into the roles of widespread benthic archaea in carbon and nitrogen cycling.</title>
        <authorList>
            <person name="Lazar C.S."/>
            <person name="Baker B.J."/>
            <person name="Seitz K.W."/>
            <person name="Hyde A.S."/>
            <person name="Dick G.J."/>
            <person name="Hinrichs K.-U."/>
            <person name="Teske A.P."/>
        </authorList>
    </citation>
    <scope>NUCLEOTIDE SEQUENCE [LARGE SCALE GENOMIC DNA]</scope>
    <source>
        <strain evidence="10">DG-45</strain>
    </source>
</reference>
<dbReference type="PATRIC" id="fig|1685127.3.peg.697"/>
<protein>
    <submittedName>
        <fullName evidence="10">Acyl-CoA dehydrogenase</fullName>
    </submittedName>
</protein>
<comment type="caution">
    <text evidence="10">The sequence shown here is derived from an EMBL/GenBank/DDBJ whole genome shotgun (WGS) entry which is preliminary data.</text>
</comment>